<sequence length="127" mass="13955">MTGAAQHATATVTKLVIRRASPRQGLAYWNSVLKKRHLEIPYFQGHNLQPVATWCFVSQTPSRFPSPSSGRVSWSCVTCKTHFDEEVAKMILLYLDFGGLLLTCANMAECSHEGGIPWPGQGFSGEG</sequence>
<reference evidence="1" key="1">
    <citation type="submission" date="2021-11" db="EMBL/GenBank/DDBJ databases">
        <title>Fusarium solani-melongenae Genome sequencing and assembly.</title>
        <authorList>
            <person name="Xie S."/>
            <person name="Huang L."/>
            <person name="Zhang X."/>
        </authorList>
    </citation>
    <scope>NUCLEOTIDE SEQUENCE</scope>
    <source>
        <strain evidence="1">CRI 24-3</strain>
    </source>
</reference>
<keyword evidence="2" id="KW-1185">Reference proteome</keyword>
<dbReference type="Proteomes" id="UP000830768">
    <property type="component" value="Chromosome 4"/>
</dbReference>
<gene>
    <name evidence="1" type="ORF">LCI18_005484</name>
</gene>
<protein>
    <submittedName>
        <fullName evidence="1">Uncharacterized protein</fullName>
    </submittedName>
</protein>
<name>A0ACD3YZW5_FUSSC</name>
<proteinExistence type="predicted"/>
<accession>A0ACD3YZW5</accession>
<evidence type="ECO:0000313" key="1">
    <source>
        <dbReference type="EMBL" id="UPK94549.1"/>
    </source>
</evidence>
<evidence type="ECO:0000313" key="2">
    <source>
        <dbReference type="Proteomes" id="UP000830768"/>
    </source>
</evidence>
<organism evidence="1 2">
    <name type="scientific">Fusarium solani subsp. cucurbitae</name>
    <name type="common">Neocosmosporum cucurbitae</name>
    <dbReference type="NCBI Taxonomy" id="2747967"/>
    <lineage>
        <taxon>Eukaryota</taxon>
        <taxon>Fungi</taxon>
        <taxon>Dikarya</taxon>
        <taxon>Ascomycota</taxon>
        <taxon>Pezizomycotina</taxon>
        <taxon>Sordariomycetes</taxon>
        <taxon>Hypocreomycetidae</taxon>
        <taxon>Hypocreales</taxon>
        <taxon>Nectriaceae</taxon>
        <taxon>Fusarium</taxon>
        <taxon>Fusarium solani species complex</taxon>
    </lineage>
</organism>
<dbReference type="EMBL" id="CP090033">
    <property type="protein sequence ID" value="UPK94549.1"/>
    <property type="molecule type" value="Genomic_DNA"/>
</dbReference>